<proteinExistence type="predicted"/>
<dbReference type="VEuPathDB" id="TriTrypDB:TvY486_0202140"/>
<sequence>MPPADDGRRAAYCFSLHTVSFRSASGPFHKQFIFLLSAFQGYRVIHCLGRRTFKEQSVSQRDWAQCNELHFFSRPFSLPTPTWFMSAPNNSELPTPLQGDGSHIAPFNDP</sequence>
<accession>G0TS77</accession>
<name>G0TS77_TRYVY</name>
<protein>
    <submittedName>
        <fullName evidence="2">Uncharacterized protein</fullName>
    </submittedName>
</protein>
<evidence type="ECO:0000256" key="1">
    <source>
        <dbReference type="SAM" id="MobiDB-lite"/>
    </source>
</evidence>
<gene>
    <name evidence="2" type="ORF">TVY486_0202140</name>
</gene>
<organism evidence="2">
    <name type="scientific">Trypanosoma vivax (strain Y486)</name>
    <dbReference type="NCBI Taxonomy" id="1055687"/>
    <lineage>
        <taxon>Eukaryota</taxon>
        <taxon>Discoba</taxon>
        <taxon>Euglenozoa</taxon>
        <taxon>Kinetoplastea</taxon>
        <taxon>Metakinetoplastina</taxon>
        <taxon>Trypanosomatida</taxon>
        <taxon>Trypanosomatidae</taxon>
        <taxon>Trypanosoma</taxon>
        <taxon>Duttonella</taxon>
    </lineage>
</organism>
<dbReference type="EMBL" id="HE573018">
    <property type="protein sequence ID" value="CCC46803.1"/>
    <property type="molecule type" value="Genomic_DNA"/>
</dbReference>
<evidence type="ECO:0000313" key="2">
    <source>
        <dbReference type="EMBL" id="CCC46803.1"/>
    </source>
</evidence>
<reference evidence="2" key="1">
    <citation type="journal article" date="2012" name="Proc. Natl. Acad. Sci. U.S.A.">
        <title>Antigenic diversity is generated by distinct evolutionary mechanisms in African trypanosome species.</title>
        <authorList>
            <person name="Jackson A.P."/>
            <person name="Berry A."/>
            <person name="Aslett M."/>
            <person name="Allison H.C."/>
            <person name="Burton P."/>
            <person name="Vavrova-Anderson J."/>
            <person name="Brown R."/>
            <person name="Browne H."/>
            <person name="Corton N."/>
            <person name="Hauser H."/>
            <person name="Gamble J."/>
            <person name="Gilderthorp R."/>
            <person name="Marcello L."/>
            <person name="McQuillan J."/>
            <person name="Otto T.D."/>
            <person name="Quail M.A."/>
            <person name="Sanders M.J."/>
            <person name="van Tonder A."/>
            <person name="Ginger M.L."/>
            <person name="Field M.C."/>
            <person name="Barry J.D."/>
            <person name="Hertz-Fowler C."/>
            <person name="Berriman M."/>
        </authorList>
    </citation>
    <scope>NUCLEOTIDE SEQUENCE</scope>
    <source>
        <strain evidence="2">Y486</strain>
    </source>
</reference>
<feature type="region of interest" description="Disordered" evidence="1">
    <location>
        <begin position="89"/>
        <end position="110"/>
    </location>
</feature>
<dbReference type="AlphaFoldDB" id="G0TS77"/>